<evidence type="ECO:0000313" key="4">
    <source>
        <dbReference type="Proteomes" id="UP000546464"/>
    </source>
</evidence>
<protein>
    <recommendedName>
        <fullName evidence="5">TonB C-terminal domain-containing protein</fullName>
    </recommendedName>
</protein>
<evidence type="ECO:0000256" key="2">
    <source>
        <dbReference type="SAM" id="Phobius"/>
    </source>
</evidence>
<gene>
    <name evidence="3" type="ORF">H5P28_06565</name>
</gene>
<reference evidence="3 4" key="1">
    <citation type="submission" date="2020-07" db="EMBL/GenBank/DDBJ databases">
        <authorList>
            <person name="Feng X."/>
        </authorList>
    </citation>
    <scope>NUCLEOTIDE SEQUENCE [LARGE SCALE GENOMIC DNA]</scope>
    <source>
        <strain evidence="3 4">JCM31066</strain>
    </source>
</reference>
<comment type="caution">
    <text evidence="3">The sequence shown here is derived from an EMBL/GenBank/DDBJ whole genome shotgun (WGS) entry which is preliminary data.</text>
</comment>
<sequence>MTTAPLPPPRRKPSEWPRWDRESDFDRRAYRTSVTVGLAVTVIFHLMLIYVVPWPDVNFEEAQPEPPNPPMEVELVEAPPEPERFVETNPNVIEEKPKDTQNYAAQDQVAAQEQPDTTQDSEIPKIDGEIPDSQKIVTGDLSEESSPPPVPVGLPDAQPAQQQPDQQAQPTEQAQEQVETPTPEPQEQAQPVEQPAESEATETPQQEAPKMPEQEAVEDEGTPSIEKAGEAEKVAEKPEEKTVEPAPSPRPQREISVMMEEVAPSQQAQQGELTPRPRPRINFKVPPGPLMQNPVSASRMGALAIDANFSEFGAYQQRMMEAISAQWNLLGRQFNYASADYGTKVVTEYKLNRDGQVSDLKVIFSSASRPATLLVQDAILSRAPFGAWTKEMVAMLGEDQTIRITFFYR</sequence>
<keyword evidence="2" id="KW-0812">Transmembrane</keyword>
<evidence type="ECO:0008006" key="5">
    <source>
        <dbReference type="Google" id="ProtNLM"/>
    </source>
</evidence>
<name>A0A842HF34_9BACT</name>
<feature type="compositionally biased region" description="Basic and acidic residues" evidence="1">
    <location>
        <begin position="227"/>
        <end position="243"/>
    </location>
</feature>
<dbReference type="RefSeq" id="WP_185674908.1">
    <property type="nucleotide sequence ID" value="NZ_JACHVB010000020.1"/>
</dbReference>
<dbReference type="EMBL" id="JACHVB010000020">
    <property type="protein sequence ID" value="MBC2593921.1"/>
    <property type="molecule type" value="Genomic_DNA"/>
</dbReference>
<feature type="transmembrane region" description="Helical" evidence="2">
    <location>
        <begin position="34"/>
        <end position="54"/>
    </location>
</feature>
<accession>A0A842HF34</accession>
<feature type="compositionally biased region" description="Low complexity" evidence="1">
    <location>
        <begin position="155"/>
        <end position="197"/>
    </location>
</feature>
<feature type="region of interest" description="Disordered" evidence="1">
    <location>
        <begin position="62"/>
        <end position="251"/>
    </location>
</feature>
<feature type="compositionally biased region" description="Polar residues" evidence="1">
    <location>
        <begin position="100"/>
        <end position="121"/>
    </location>
</feature>
<dbReference type="Proteomes" id="UP000546464">
    <property type="component" value="Unassembled WGS sequence"/>
</dbReference>
<evidence type="ECO:0000256" key="1">
    <source>
        <dbReference type="SAM" id="MobiDB-lite"/>
    </source>
</evidence>
<keyword evidence="2" id="KW-0472">Membrane</keyword>
<proteinExistence type="predicted"/>
<keyword evidence="4" id="KW-1185">Reference proteome</keyword>
<organism evidence="3 4">
    <name type="scientific">Ruficoccus amylovorans</name>
    <dbReference type="NCBI Taxonomy" id="1804625"/>
    <lineage>
        <taxon>Bacteria</taxon>
        <taxon>Pseudomonadati</taxon>
        <taxon>Verrucomicrobiota</taxon>
        <taxon>Opitutia</taxon>
        <taxon>Puniceicoccales</taxon>
        <taxon>Cerasicoccaceae</taxon>
        <taxon>Ruficoccus</taxon>
    </lineage>
</organism>
<dbReference type="AlphaFoldDB" id="A0A842HF34"/>
<evidence type="ECO:0000313" key="3">
    <source>
        <dbReference type="EMBL" id="MBC2593921.1"/>
    </source>
</evidence>
<keyword evidence="2" id="KW-1133">Transmembrane helix</keyword>